<organism evidence="1 2">
    <name type="scientific">Paenibacillus profundus</name>
    <dbReference type="NCBI Taxonomy" id="1173085"/>
    <lineage>
        <taxon>Bacteria</taxon>
        <taxon>Bacillati</taxon>
        <taxon>Bacillota</taxon>
        <taxon>Bacilli</taxon>
        <taxon>Bacillales</taxon>
        <taxon>Paenibacillaceae</taxon>
        <taxon>Paenibacillus</taxon>
    </lineage>
</organism>
<name>A0ABS8YR10_9BACL</name>
<gene>
    <name evidence="1" type="ORF">LQV63_26330</name>
</gene>
<dbReference type="RefSeq" id="WP_019421572.1">
    <property type="nucleotide sequence ID" value="NZ_JAJNBZ010000034.1"/>
</dbReference>
<sequence>MTAMMKYRSQSDPDTHTQSAKELFNLVWELLEKTTRTQEETDQMIHAAHASRYHWGVAGNELQFARGEWQISRVYSTAGMAESAMYHARRCVDICRKYNLGAFDMAYAYEALARASSLLNKAEDVEGYISRAEELARHVENEEDRRYLTDDLKTI</sequence>
<protein>
    <submittedName>
        <fullName evidence="1">Uncharacterized protein</fullName>
    </submittedName>
</protein>
<evidence type="ECO:0000313" key="1">
    <source>
        <dbReference type="EMBL" id="MCE5172791.1"/>
    </source>
</evidence>
<evidence type="ECO:0000313" key="2">
    <source>
        <dbReference type="Proteomes" id="UP001199916"/>
    </source>
</evidence>
<dbReference type="Proteomes" id="UP001199916">
    <property type="component" value="Unassembled WGS sequence"/>
</dbReference>
<reference evidence="1 2" key="1">
    <citation type="submission" date="2021-11" db="EMBL/GenBank/DDBJ databases">
        <title>Draft genome sequence of Paenibacillus profundus YoMME, a new Gram-positive bacteria with exoelectrogenic properties.</title>
        <authorList>
            <person name="Hubenova Y."/>
            <person name="Hubenova E."/>
            <person name="Manasiev Y."/>
            <person name="Peykov S."/>
            <person name="Mitov M."/>
        </authorList>
    </citation>
    <scope>NUCLEOTIDE SEQUENCE [LARGE SCALE GENOMIC DNA]</scope>
    <source>
        <strain evidence="1 2">YoMME</strain>
    </source>
</reference>
<dbReference type="EMBL" id="JAJNBZ010000034">
    <property type="protein sequence ID" value="MCE5172791.1"/>
    <property type="molecule type" value="Genomic_DNA"/>
</dbReference>
<accession>A0ABS8YR10</accession>
<comment type="caution">
    <text evidence="1">The sequence shown here is derived from an EMBL/GenBank/DDBJ whole genome shotgun (WGS) entry which is preliminary data.</text>
</comment>
<proteinExistence type="predicted"/>
<keyword evidence="2" id="KW-1185">Reference proteome</keyword>